<gene>
    <name evidence="1" type="ORF">I215_09092</name>
</gene>
<proteinExistence type="predicted"/>
<comment type="caution">
    <text evidence="1">The sequence shown here is derived from an EMBL/GenBank/DDBJ whole genome shotgun (WGS) entry which is preliminary data.</text>
</comment>
<dbReference type="SUPFAM" id="SSF47336">
    <property type="entry name" value="ACP-like"/>
    <property type="match status" value="1"/>
</dbReference>
<name>K2PUC7_9FLAO</name>
<dbReference type="OrthoDB" id="1264838at2"/>
<evidence type="ECO:0000313" key="1">
    <source>
        <dbReference type="EMBL" id="EKF55174.1"/>
    </source>
</evidence>
<evidence type="ECO:0000313" key="2">
    <source>
        <dbReference type="Proteomes" id="UP000007364"/>
    </source>
</evidence>
<dbReference type="InterPro" id="IPR036736">
    <property type="entry name" value="ACP-like_sf"/>
</dbReference>
<sequence>MENNLASIKTEIKKVLIDVLRLDMSPQDIKDDQSFFGTEENPESGIIEDSLVILEVATILSEKYDIPPTDFNEETFINVNSLANLAAVALNDNK</sequence>
<protein>
    <submittedName>
        <fullName evidence="1">Acyl-carrier protein</fullName>
    </submittedName>
</protein>
<dbReference type="AlphaFoldDB" id="K2PUC7"/>
<dbReference type="EMBL" id="AMSG01000010">
    <property type="protein sequence ID" value="EKF55174.1"/>
    <property type="molecule type" value="Genomic_DNA"/>
</dbReference>
<reference evidence="1 2" key="1">
    <citation type="journal article" date="2012" name="J. Bacteriol.">
        <title>Genome Sequence of Galbibacter marinum Type Strain ck-I2-15.</title>
        <authorList>
            <person name="Lai Q."/>
            <person name="Li C."/>
            <person name="Shao Z."/>
        </authorList>
    </citation>
    <scope>NUCLEOTIDE SEQUENCE [LARGE SCALE GENOMIC DNA]</scope>
    <source>
        <strain evidence="2">ck-I2-15</strain>
    </source>
</reference>
<dbReference type="RefSeq" id="WP_008991667.1">
    <property type="nucleotide sequence ID" value="NZ_AMSG01000010.1"/>
</dbReference>
<organism evidence="1 2">
    <name type="scientific">Galbibacter marinus</name>
    <dbReference type="NCBI Taxonomy" id="555500"/>
    <lineage>
        <taxon>Bacteria</taxon>
        <taxon>Pseudomonadati</taxon>
        <taxon>Bacteroidota</taxon>
        <taxon>Flavobacteriia</taxon>
        <taxon>Flavobacteriales</taxon>
        <taxon>Flavobacteriaceae</taxon>
        <taxon>Galbibacter</taxon>
    </lineage>
</organism>
<accession>K2PUC7</accession>
<dbReference type="STRING" id="555500.I215_09092"/>
<dbReference type="Proteomes" id="UP000007364">
    <property type="component" value="Unassembled WGS sequence"/>
</dbReference>
<keyword evidence="2" id="KW-1185">Reference proteome</keyword>
<dbReference type="Gene3D" id="1.10.1200.10">
    <property type="entry name" value="ACP-like"/>
    <property type="match status" value="1"/>
</dbReference>